<dbReference type="PRINTS" id="PR00411">
    <property type="entry name" value="PNDRDTASEI"/>
</dbReference>
<comment type="subcellular location">
    <subcellularLocation>
        <location evidence="1">Cytoplasm</location>
    </subcellularLocation>
</comment>
<dbReference type="InterPro" id="IPR016156">
    <property type="entry name" value="FAD/NAD-linked_Rdtase_dimer_sf"/>
</dbReference>
<dbReference type="EMBL" id="FPBO01000036">
    <property type="protein sequence ID" value="SFV12648.1"/>
    <property type="molecule type" value="Genomic_DNA"/>
</dbReference>
<dbReference type="Pfam" id="PF02852">
    <property type="entry name" value="Pyr_redox_dim"/>
    <property type="match status" value="1"/>
</dbReference>
<dbReference type="InterPro" id="IPR050151">
    <property type="entry name" value="Class-I_Pyr_Nuc-Dis_Oxidored"/>
</dbReference>
<evidence type="ECO:0000256" key="10">
    <source>
        <dbReference type="ARBA" id="ARBA00023157"/>
    </source>
</evidence>
<evidence type="ECO:0000256" key="16">
    <source>
        <dbReference type="RuleBase" id="RU003692"/>
    </source>
</evidence>
<dbReference type="EC" id="1.8.1.4" evidence="3 16"/>
<dbReference type="FunFam" id="3.30.390.30:FF:000001">
    <property type="entry name" value="Dihydrolipoyl dehydrogenase"/>
    <property type="match status" value="1"/>
</dbReference>
<dbReference type="Gene3D" id="3.30.390.30">
    <property type="match status" value="1"/>
</dbReference>
<evidence type="ECO:0000256" key="14">
    <source>
        <dbReference type="PIRSR" id="PIRSR000350-3"/>
    </source>
</evidence>
<sequence length="463" mass="48693">MTYDLIIIGSGPGGYVAAIRASQLGLRTALVERAELGGVCLNWGCIPTKALLKSAQVFEYLQHAADYGIVLEGRARPDLAAMVKRSRDVAAGMSKGVRYLMKKNGIDVIQGHATLRTGGRVDVRSAEGALDTLRSRHVIIAVGARPRELAALPRDGQRVIGCREAMSLTSQPASMVIVGAGAIGAEFASIYASLGTRVTLVETQARIVPLEEPEVSAQLQRAFARRGVEVLTGATVEQVDKRPDGCTVRVATPGGARELECDIVLSAAGVTANLERLGLEEVGIATAGGRITVDRWYQTSVPGYYAIGDCIPGAALAHVASAEGVICVERIAGLDAEPLDYLNIPSCTYTQPELASVGYTEQAARADGYEVKTGTFPFSASGKAQAAGHPEGFVKLVFEARHGLLLGAHMVGANVTELIAEAVMARKLESTADELMKAVHPHPTMSEALMEAAAAAMGEAIHL</sequence>
<dbReference type="STRING" id="1035707.SAMN05216552_103674"/>
<feature type="active site" description="Proton acceptor" evidence="13">
    <location>
        <position position="442"/>
    </location>
</feature>
<dbReference type="InterPro" id="IPR001100">
    <property type="entry name" value="Pyr_nuc-diS_OxRdtase"/>
</dbReference>
<dbReference type="GO" id="GO:0006103">
    <property type="term" value="P:2-oxoglutarate metabolic process"/>
    <property type="evidence" value="ECO:0007669"/>
    <property type="project" value="TreeGrafter"/>
</dbReference>
<evidence type="ECO:0000256" key="11">
    <source>
        <dbReference type="ARBA" id="ARBA00023284"/>
    </source>
</evidence>
<dbReference type="GO" id="GO:0005737">
    <property type="term" value="C:cytoplasm"/>
    <property type="evidence" value="ECO:0007669"/>
    <property type="project" value="UniProtKB-SubCell"/>
</dbReference>
<reference evidence="20" key="1">
    <citation type="submission" date="2016-10" db="EMBL/GenBank/DDBJ databases">
        <authorList>
            <person name="Varghese N."/>
            <person name="Submissions S."/>
        </authorList>
    </citation>
    <scope>NUCLEOTIDE SEQUENCE [LARGE SCALE GENOMIC DNA]</scope>
    <source>
        <strain evidence="20">CGMCC 1.11014</strain>
    </source>
</reference>
<evidence type="ECO:0000313" key="20">
    <source>
        <dbReference type="Proteomes" id="UP000199391"/>
    </source>
</evidence>
<evidence type="ECO:0000256" key="4">
    <source>
        <dbReference type="ARBA" id="ARBA00016961"/>
    </source>
</evidence>
<feature type="binding site" evidence="14">
    <location>
        <begin position="179"/>
        <end position="186"/>
    </location>
    <ligand>
        <name>NAD(+)</name>
        <dbReference type="ChEBI" id="CHEBI:57540"/>
    </ligand>
</feature>
<comment type="catalytic activity">
    <reaction evidence="12 16">
        <text>N(6)-[(R)-dihydrolipoyl]-L-lysyl-[protein] + NAD(+) = N(6)-[(R)-lipoyl]-L-lysyl-[protein] + NADH + H(+)</text>
        <dbReference type="Rhea" id="RHEA:15045"/>
        <dbReference type="Rhea" id="RHEA-COMP:10474"/>
        <dbReference type="Rhea" id="RHEA-COMP:10475"/>
        <dbReference type="ChEBI" id="CHEBI:15378"/>
        <dbReference type="ChEBI" id="CHEBI:57540"/>
        <dbReference type="ChEBI" id="CHEBI:57945"/>
        <dbReference type="ChEBI" id="CHEBI:83099"/>
        <dbReference type="ChEBI" id="CHEBI:83100"/>
        <dbReference type="EC" id="1.8.1.4"/>
    </reaction>
</comment>
<name>A0A1I7LSP7_9BURK</name>
<evidence type="ECO:0000256" key="9">
    <source>
        <dbReference type="ARBA" id="ARBA00023027"/>
    </source>
</evidence>
<keyword evidence="5" id="KW-0963">Cytoplasm</keyword>
<evidence type="ECO:0000256" key="8">
    <source>
        <dbReference type="ARBA" id="ARBA00023002"/>
    </source>
</evidence>
<keyword evidence="10" id="KW-1015">Disulfide bond</keyword>
<evidence type="ECO:0000313" key="19">
    <source>
        <dbReference type="EMBL" id="SFV12648.1"/>
    </source>
</evidence>
<evidence type="ECO:0000256" key="15">
    <source>
        <dbReference type="PIRSR" id="PIRSR000350-4"/>
    </source>
</evidence>
<comment type="miscellaneous">
    <text evidence="16">The active site is a redox-active disulfide bond.</text>
</comment>
<dbReference type="OrthoDB" id="178496at2"/>
<evidence type="ECO:0000256" key="12">
    <source>
        <dbReference type="ARBA" id="ARBA00049187"/>
    </source>
</evidence>
<dbReference type="GO" id="GO:0050660">
    <property type="term" value="F:flavin adenine dinucleotide binding"/>
    <property type="evidence" value="ECO:0007669"/>
    <property type="project" value="InterPro"/>
</dbReference>
<dbReference type="PRINTS" id="PR00368">
    <property type="entry name" value="FADPNR"/>
</dbReference>
<protein>
    <recommendedName>
        <fullName evidence="4 16">Dihydrolipoyl dehydrogenase</fullName>
        <ecNumber evidence="3 16">1.8.1.4</ecNumber>
    </recommendedName>
</protein>
<feature type="domain" description="Pyridine nucleotide-disulphide oxidoreductase dimerisation" evidence="17">
    <location>
        <begin position="344"/>
        <end position="453"/>
    </location>
</feature>
<feature type="disulfide bond" description="Redox-active" evidence="15">
    <location>
        <begin position="40"/>
        <end position="45"/>
    </location>
</feature>
<feature type="binding site" evidence="14">
    <location>
        <position position="309"/>
    </location>
    <ligand>
        <name>FAD</name>
        <dbReference type="ChEBI" id="CHEBI:57692"/>
    </ligand>
</feature>
<dbReference type="InterPro" id="IPR023753">
    <property type="entry name" value="FAD/NAD-binding_dom"/>
</dbReference>
<feature type="binding site" evidence="14">
    <location>
        <position position="202"/>
    </location>
    <ligand>
        <name>NAD(+)</name>
        <dbReference type="ChEBI" id="CHEBI:57540"/>
    </ligand>
</feature>
<evidence type="ECO:0000256" key="1">
    <source>
        <dbReference type="ARBA" id="ARBA00004496"/>
    </source>
</evidence>
<accession>A0A1I7LSP7</accession>
<feature type="binding site" evidence="14">
    <location>
        <position position="269"/>
    </location>
    <ligand>
        <name>NAD(+)</name>
        <dbReference type="ChEBI" id="CHEBI:57540"/>
    </ligand>
</feature>
<dbReference type="PROSITE" id="PS00076">
    <property type="entry name" value="PYRIDINE_REDOX_1"/>
    <property type="match status" value="1"/>
</dbReference>
<dbReference type="NCBIfam" id="TIGR01350">
    <property type="entry name" value="lipoamide_DH"/>
    <property type="match status" value="1"/>
</dbReference>
<dbReference type="SUPFAM" id="SSF55424">
    <property type="entry name" value="FAD/NAD-linked reductases, dimerisation (C-terminal) domain"/>
    <property type="match status" value="1"/>
</dbReference>
<proteinExistence type="inferred from homology"/>
<keyword evidence="6 16" id="KW-0285">Flavoprotein</keyword>
<evidence type="ECO:0000259" key="18">
    <source>
        <dbReference type="Pfam" id="PF07992"/>
    </source>
</evidence>
<evidence type="ECO:0000259" key="17">
    <source>
        <dbReference type="Pfam" id="PF02852"/>
    </source>
</evidence>
<keyword evidence="9 14" id="KW-0520">NAD</keyword>
<organism evidence="19 20">
    <name type="scientific">Pseudoduganella namucuonensis</name>
    <dbReference type="NCBI Taxonomy" id="1035707"/>
    <lineage>
        <taxon>Bacteria</taxon>
        <taxon>Pseudomonadati</taxon>
        <taxon>Pseudomonadota</taxon>
        <taxon>Betaproteobacteria</taxon>
        <taxon>Burkholderiales</taxon>
        <taxon>Oxalobacteraceae</taxon>
        <taxon>Telluria group</taxon>
        <taxon>Pseudoduganella</taxon>
    </lineage>
</organism>
<evidence type="ECO:0000256" key="7">
    <source>
        <dbReference type="ARBA" id="ARBA00022827"/>
    </source>
</evidence>
<dbReference type="PANTHER" id="PTHR22912:SF217">
    <property type="entry name" value="DIHYDROLIPOYL DEHYDROGENASE"/>
    <property type="match status" value="1"/>
</dbReference>
<dbReference type="Proteomes" id="UP000199391">
    <property type="component" value="Unassembled WGS sequence"/>
</dbReference>
<dbReference type="InterPro" id="IPR004099">
    <property type="entry name" value="Pyr_nucl-diS_OxRdtase_dimer"/>
</dbReference>
<dbReference type="RefSeq" id="WP_093559244.1">
    <property type="nucleotide sequence ID" value="NZ_FPBO01000036.1"/>
</dbReference>
<keyword evidence="20" id="KW-1185">Reference proteome</keyword>
<dbReference type="PIRSF" id="PIRSF000350">
    <property type="entry name" value="Mercury_reductase_MerA"/>
    <property type="match status" value="1"/>
</dbReference>
<dbReference type="AlphaFoldDB" id="A0A1I7LSP7"/>
<comment type="cofactor">
    <cofactor evidence="14 16">
        <name>FAD</name>
        <dbReference type="ChEBI" id="CHEBI:57692"/>
    </cofactor>
    <text evidence="14 16">Binds 1 FAD per subunit.</text>
</comment>
<evidence type="ECO:0000256" key="2">
    <source>
        <dbReference type="ARBA" id="ARBA00007532"/>
    </source>
</evidence>
<dbReference type="SUPFAM" id="SSF51905">
    <property type="entry name" value="FAD/NAD(P)-binding domain"/>
    <property type="match status" value="1"/>
</dbReference>
<dbReference type="InterPro" id="IPR012999">
    <property type="entry name" value="Pyr_OxRdtase_I_AS"/>
</dbReference>
<comment type="similarity">
    <text evidence="2 16">Belongs to the class-I pyridine nucleotide-disulfide oxidoreductase family.</text>
</comment>
<evidence type="ECO:0000256" key="6">
    <source>
        <dbReference type="ARBA" id="ARBA00022630"/>
    </source>
</evidence>
<feature type="binding site" evidence="14">
    <location>
        <position position="49"/>
    </location>
    <ligand>
        <name>FAD</name>
        <dbReference type="ChEBI" id="CHEBI:57692"/>
    </ligand>
</feature>
<evidence type="ECO:0000256" key="5">
    <source>
        <dbReference type="ARBA" id="ARBA00022490"/>
    </source>
</evidence>
<dbReference type="PANTHER" id="PTHR22912">
    <property type="entry name" value="DISULFIDE OXIDOREDUCTASE"/>
    <property type="match status" value="1"/>
</dbReference>
<keyword evidence="14" id="KW-0547">Nucleotide-binding</keyword>
<keyword evidence="7 14" id="KW-0274">FAD</keyword>
<dbReference type="Gene3D" id="3.50.50.60">
    <property type="entry name" value="FAD/NAD(P)-binding domain"/>
    <property type="match status" value="2"/>
</dbReference>
<feature type="domain" description="FAD/NAD(P)-binding" evidence="18">
    <location>
        <begin position="3"/>
        <end position="324"/>
    </location>
</feature>
<keyword evidence="8 16" id="KW-0560">Oxidoreductase</keyword>
<evidence type="ECO:0000256" key="3">
    <source>
        <dbReference type="ARBA" id="ARBA00012608"/>
    </source>
</evidence>
<dbReference type="InterPro" id="IPR006258">
    <property type="entry name" value="Lipoamide_DH"/>
</dbReference>
<keyword evidence="11 16" id="KW-0676">Redox-active center</keyword>
<dbReference type="Pfam" id="PF07992">
    <property type="entry name" value="Pyr_redox_2"/>
    <property type="match status" value="1"/>
</dbReference>
<dbReference type="GO" id="GO:0004148">
    <property type="term" value="F:dihydrolipoyl dehydrogenase (NADH) activity"/>
    <property type="evidence" value="ECO:0007669"/>
    <property type="project" value="UniProtKB-EC"/>
</dbReference>
<evidence type="ECO:0000256" key="13">
    <source>
        <dbReference type="PIRSR" id="PIRSR000350-2"/>
    </source>
</evidence>
<gene>
    <name evidence="19" type="ORF">SAMN05216552_103674</name>
</gene>
<dbReference type="InterPro" id="IPR036188">
    <property type="entry name" value="FAD/NAD-bd_sf"/>
</dbReference>